<evidence type="ECO:0000256" key="1">
    <source>
        <dbReference type="SAM" id="MobiDB-lite"/>
    </source>
</evidence>
<dbReference type="VEuPathDB" id="ToxoDB:ETH2_0530900"/>
<dbReference type="AlphaFoldDB" id="U6KW60"/>
<feature type="compositionally biased region" description="Basic and acidic residues" evidence="1">
    <location>
        <begin position="188"/>
        <end position="210"/>
    </location>
</feature>
<dbReference type="RefSeq" id="XP_013231913.1">
    <property type="nucleotide sequence ID" value="XM_013376459.1"/>
</dbReference>
<gene>
    <name evidence="2" type="ORF">ETH_00023975</name>
</gene>
<dbReference type="OrthoDB" id="264785at2759"/>
<feature type="region of interest" description="Disordered" evidence="1">
    <location>
        <begin position="1"/>
        <end position="28"/>
    </location>
</feature>
<dbReference type="OMA" id="QEVISMQ"/>
<evidence type="ECO:0000313" key="2">
    <source>
        <dbReference type="EMBL" id="CDJ41163.1"/>
    </source>
</evidence>
<evidence type="ECO:0000313" key="3">
    <source>
        <dbReference type="Proteomes" id="UP000030747"/>
    </source>
</evidence>
<dbReference type="Proteomes" id="UP000030747">
    <property type="component" value="Unassembled WGS sequence"/>
</dbReference>
<accession>U6KW60</accession>
<reference evidence="2" key="1">
    <citation type="submission" date="2013-10" db="EMBL/GenBank/DDBJ databases">
        <title>Genomic analysis of the causative agents of coccidiosis in chickens.</title>
        <authorList>
            <person name="Reid A.J."/>
            <person name="Blake D."/>
            <person name="Billington K."/>
            <person name="Browne H."/>
            <person name="Dunn M."/>
            <person name="Hung S."/>
            <person name="Kawahara F."/>
            <person name="Miranda-Saavedra D."/>
            <person name="Mourier T."/>
            <person name="Nagra H."/>
            <person name="Otto T.D."/>
            <person name="Rawlings N."/>
            <person name="Sanchez A."/>
            <person name="Sanders M."/>
            <person name="Subramaniam C."/>
            <person name="Tay Y."/>
            <person name="Dear P."/>
            <person name="Doerig C."/>
            <person name="Gruber A."/>
            <person name="Parkinson J."/>
            <person name="Shirley M."/>
            <person name="Wan K.L."/>
            <person name="Berriman M."/>
            <person name="Tomley F."/>
            <person name="Pain A."/>
        </authorList>
    </citation>
    <scope>NUCLEOTIDE SEQUENCE [LARGE SCALE GENOMIC DNA]</scope>
    <source>
        <strain evidence="2">Houghton</strain>
    </source>
</reference>
<organism evidence="2 3">
    <name type="scientific">Eimeria tenella</name>
    <name type="common">Coccidian parasite</name>
    <dbReference type="NCBI Taxonomy" id="5802"/>
    <lineage>
        <taxon>Eukaryota</taxon>
        <taxon>Sar</taxon>
        <taxon>Alveolata</taxon>
        <taxon>Apicomplexa</taxon>
        <taxon>Conoidasida</taxon>
        <taxon>Coccidia</taxon>
        <taxon>Eucoccidiorida</taxon>
        <taxon>Eimeriorina</taxon>
        <taxon>Eimeriidae</taxon>
        <taxon>Eimeria</taxon>
    </lineage>
</organism>
<dbReference type="VEuPathDB" id="ToxoDB:ETH_00023975"/>
<proteinExistence type="predicted"/>
<feature type="compositionally biased region" description="Low complexity" evidence="1">
    <location>
        <begin position="1"/>
        <end position="14"/>
    </location>
</feature>
<dbReference type="EMBL" id="HG675525">
    <property type="protein sequence ID" value="CDJ41163.1"/>
    <property type="molecule type" value="Genomic_DNA"/>
</dbReference>
<dbReference type="GeneID" id="25253907"/>
<reference evidence="2" key="2">
    <citation type="submission" date="2013-10" db="EMBL/GenBank/DDBJ databases">
        <authorList>
            <person name="Aslett M."/>
        </authorList>
    </citation>
    <scope>NUCLEOTIDE SEQUENCE [LARGE SCALE GENOMIC DNA]</scope>
    <source>
        <strain evidence="2">Houghton</strain>
    </source>
</reference>
<name>U6KW60_EIMTE</name>
<sequence>MSSALAANAAQVHAALKESSSEEETIKRLKRDLSASLIEVANGKAREAAETKAANQLRAQIEELYKRINEEERHSLQQNARLNELLQERDKLQSSLQDLYTTQEQLQDRRAAAEEEAKKRERLERQLKQNKAHFEQQQQEIVKKQAELAQSEEQIAALQQQLSVTQQQVQQEVQESQEIQRRIAGKRSGAEGKAGRARAHEIGKGEQHRL</sequence>
<feature type="region of interest" description="Disordered" evidence="1">
    <location>
        <begin position="175"/>
        <end position="210"/>
    </location>
</feature>
<protein>
    <submittedName>
        <fullName evidence="2">Uncharacterized protein</fullName>
    </submittedName>
</protein>
<keyword evidence="3" id="KW-1185">Reference proteome</keyword>
<feature type="compositionally biased region" description="Basic and acidic residues" evidence="1">
    <location>
        <begin position="15"/>
        <end position="28"/>
    </location>
</feature>